<evidence type="ECO:0000313" key="3">
    <source>
        <dbReference type="Proteomes" id="UP000184330"/>
    </source>
</evidence>
<dbReference type="OrthoDB" id="3563077at2759"/>
<dbReference type="AlphaFoldDB" id="A0A1L7XJS0"/>
<accession>A0A1L7XJS0</accession>
<protein>
    <submittedName>
        <fullName evidence="2">Uncharacterized protein</fullName>
    </submittedName>
</protein>
<evidence type="ECO:0000256" key="1">
    <source>
        <dbReference type="SAM" id="MobiDB-lite"/>
    </source>
</evidence>
<keyword evidence="3" id="KW-1185">Reference proteome</keyword>
<evidence type="ECO:0000313" key="2">
    <source>
        <dbReference type="EMBL" id="CZR65258.1"/>
    </source>
</evidence>
<organism evidence="2 3">
    <name type="scientific">Phialocephala subalpina</name>
    <dbReference type="NCBI Taxonomy" id="576137"/>
    <lineage>
        <taxon>Eukaryota</taxon>
        <taxon>Fungi</taxon>
        <taxon>Dikarya</taxon>
        <taxon>Ascomycota</taxon>
        <taxon>Pezizomycotina</taxon>
        <taxon>Leotiomycetes</taxon>
        <taxon>Helotiales</taxon>
        <taxon>Mollisiaceae</taxon>
        <taxon>Phialocephala</taxon>
        <taxon>Phialocephala fortinii species complex</taxon>
    </lineage>
</organism>
<gene>
    <name evidence="2" type="ORF">PAC_15158</name>
</gene>
<feature type="compositionally biased region" description="Acidic residues" evidence="1">
    <location>
        <begin position="169"/>
        <end position="183"/>
    </location>
</feature>
<sequence length="468" mass="51285">MDTSLRWTPGKIHQVALGWTALSIATPEIDDEQPQADHAHPSTFAMPREPLGVRLRHQRRLPSISEHFHLPIYPKALSINHDAAAHSKIHQAPLKPKKSKRTEEEDVKLLQMWNEGRSWEYIFAALPGREGTIRVRCSTRFGKRSRTGANCFIDVGAPVSEKVEPSSSGDDDDSSDGDPDFSSEMEILAGPSRAVRARARTSSACWHARKRASLGSRSLARTLAGLGPQYIGSVVWTDKSRVYWASLVSLDRTDFPRPFAAKRKEDSQQCAAPRLAYAFTSDPFSEWLTAFVELREEQDRIIALGPDRVDSELGELQMSKHDVRAMYPDANRSGAAAQLGGSEAYERSPLPQSRVAAEQTGLDCRSTEHNQGRVNVRVGVEARAGGQAEGASGEVDTGRIELDASLHNSLPTSELASAPIESIDTSGPWYDIEGRYIEETAPGLGSHEQHSVPSAPAQAQPQTLPQSS</sequence>
<feature type="region of interest" description="Disordered" evidence="1">
    <location>
        <begin position="160"/>
        <end position="184"/>
    </location>
</feature>
<feature type="region of interest" description="Disordered" evidence="1">
    <location>
        <begin position="334"/>
        <end position="367"/>
    </location>
</feature>
<reference evidence="2 3" key="1">
    <citation type="submission" date="2016-03" db="EMBL/GenBank/DDBJ databases">
        <authorList>
            <person name="Ploux O."/>
        </authorList>
    </citation>
    <scope>NUCLEOTIDE SEQUENCE [LARGE SCALE GENOMIC DNA]</scope>
    <source>
        <strain evidence="2 3">UAMH 11012</strain>
    </source>
</reference>
<name>A0A1L7XJS0_9HELO</name>
<feature type="compositionally biased region" description="Low complexity" evidence="1">
    <location>
        <begin position="451"/>
        <end position="468"/>
    </location>
</feature>
<dbReference type="Proteomes" id="UP000184330">
    <property type="component" value="Unassembled WGS sequence"/>
</dbReference>
<feature type="region of interest" description="Disordered" evidence="1">
    <location>
        <begin position="440"/>
        <end position="468"/>
    </location>
</feature>
<dbReference type="EMBL" id="FJOG01000030">
    <property type="protein sequence ID" value="CZR65258.1"/>
    <property type="molecule type" value="Genomic_DNA"/>
</dbReference>
<proteinExistence type="predicted"/>